<comment type="similarity">
    <text evidence="1">Belongs to the phD/YefM antitoxin family.</text>
</comment>
<dbReference type="EMBL" id="CP066690">
    <property type="protein sequence ID" value="QQG45019.1"/>
    <property type="molecule type" value="Genomic_DNA"/>
</dbReference>
<sequence length="99" mass="11144">MDFSKLKNLVKHNGDKFVFVENGEPEMVMMSFKEYEKLATNGKYEGLYPTDHGFRPHNAEFADLGFGHFKETEVVLPGGGEGAGLPVRLEDIRLEDLPI</sequence>
<evidence type="ECO:0000313" key="2">
    <source>
        <dbReference type="EMBL" id="QQG45019.1"/>
    </source>
</evidence>
<protein>
    <submittedName>
        <fullName evidence="2">Uncharacterized protein</fullName>
    </submittedName>
</protein>
<proteinExistence type="inferred from homology"/>
<gene>
    <name evidence="2" type="ORF">HYW89_03380</name>
</gene>
<accession>A0A7T5UPM9</accession>
<dbReference type="AlphaFoldDB" id="A0A7T5UPM9"/>
<evidence type="ECO:0000256" key="1">
    <source>
        <dbReference type="ARBA" id="ARBA00009981"/>
    </source>
</evidence>
<name>A0A7T5UPM9_9BACT</name>
<dbReference type="InterPro" id="IPR036165">
    <property type="entry name" value="YefM-like_sf"/>
</dbReference>
<organism evidence="2 3">
    <name type="scientific">Candidatus Sungiibacteriota bacterium</name>
    <dbReference type="NCBI Taxonomy" id="2750080"/>
    <lineage>
        <taxon>Bacteria</taxon>
        <taxon>Candidatus Sungiibacteriota</taxon>
    </lineage>
</organism>
<evidence type="ECO:0000313" key="3">
    <source>
        <dbReference type="Proteomes" id="UP000595618"/>
    </source>
</evidence>
<reference evidence="2 3" key="1">
    <citation type="submission" date="2020-07" db="EMBL/GenBank/DDBJ databases">
        <title>Huge and variable diversity of episymbiotic CPR bacteria and DPANN archaea in groundwater ecosystems.</title>
        <authorList>
            <person name="He C.Y."/>
            <person name="Keren R."/>
            <person name="Whittaker M."/>
            <person name="Farag I.F."/>
            <person name="Doudna J."/>
            <person name="Cate J.H.D."/>
            <person name="Banfield J.F."/>
        </authorList>
    </citation>
    <scope>NUCLEOTIDE SEQUENCE [LARGE SCALE GENOMIC DNA]</scope>
    <source>
        <strain evidence="2">NC_groundwater_541_Ag_S-0.1um_46_50</strain>
    </source>
</reference>
<dbReference type="SUPFAM" id="SSF143120">
    <property type="entry name" value="YefM-like"/>
    <property type="match status" value="1"/>
</dbReference>
<dbReference type="Proteomes" id="UP000595618">
    <property type="component" value="Chromosome"/>
</dbReference>